<evidence type="ECO:0000313" key="1">
    <source>
        <dbReference type="EMBL" id="GAA4617331.1"/>
    </source>
</evidence>
<name>A0ABP8TVB8_9ACTN</name>
<reference evidence="2" key="1">
    <citation type="journal article" date="2019" name="Int. J. Syst. Evol. Microbiol.">
        <title>The Global Catalogue of Microorganisms (GCM) 10K type strain sequencing project: providing services to taxonomists for standard genome sequencing and annotation.</title>
        <authorList>
            <consortium name="The Broad Institute Genomics Platform"/>
            <consortium name="The Broad Institute Genome Sequencing Center for Infectious Disease"/>
            <person name="Wu L."/>
            <person name="Ma J."/>
        </authorList>
    </citation>
    <scope>NUCLEOTIDE SEQUENCE [LARGE SCALE GENOMIC DNA]</scope>
    <source>
        <strain evidence="2">JCM 17938</strain>
    </source>
</reference>
<dbReference type="RefSeq" id="WP_345365568.1">
    <property type="nucleotide sequence ID" value="NZ_BAABHJ010000039.1"/>
</dbReference>
<keyword evidence="2" id="KW-1185">Reference proteome</keyword>
<sequence>MIFTSTYRDQTSLSRDLLAAFSALDHATTADLSPDALAGALDRLLRRLAVLASLHGSDVPAQFLSALADVDAGSIDPVDLAAAYLEHGTGTISGEASEIQQELVHFSRIVDIGQLGLQAGVEEHALRRLRGSDRLPDSLKVLSELVIVTRARLAQRGRLLPTPWLRPDPAAETDTGDVTIAAPPATPDYWMAVRCARRRLRRQFRYELSALLEYLTPVEAALALWAHAHEQQLPTGVDFLVVQADPCGVSAASWTYQPGARPETDDVIGHVARQLPTITTLTTGQSTVVPMGEGAYRISADAFAAAAVTEQTSNVTAATLTAPPETGAVTHQAMAEEARLLLSRYIGPELVSMEAGHIHLDRDLDVDQDTGVAIGAALMELLAEQQTCPPVLTPMMDDDHVLVRLAPTTYRQFLRQTFGGAPMHLICESSPIIRAIVVALYQRLRHSKLGNRFDRRGGNLFLPLPDGSHCELFEGIDGTPITGCVFFETALLTYRTAPVRFDQYFAERYGLTVGVHEQATQILSGDQPHDEKVAELGEYYRRFADVTDPHRPDPHITALVADVLDQAAPVTAHLNVLEDYYEVQQGRVRQLLKLLGLPLRLVTVHFNAATGRVVLCDE</sequence>
<gene>
    <name evidence="1" type="ORF">GCM10023195_77350</name>
</gene>
<dbReference type="Proteomes" id="UP001500212">
    <property type="component" value="Unassembled WGS sequence"/>
</dbReference>
<protein>
    <submittedName>
        <fullName evidence="1">Uncharacterized protein</fullName>
    </submittedName>
</protein>
<accession>A0ABP8TVB8</accession>
<organism evidence="1 2">
    <name type="scientific">Actinoallomurus liliacearum</name>
    <dbReference type="NCBI Taxonomy" id="1080073"/>
    <lineage>
        <taxon>Bacteria</taxon>
        <taxon>Bacillati</taxon>
        <taxon>Actinomycetota</taxon>
        <taxon>Actinomycetes</taxon>
        <taxon>Streptosporangiales</taxon>
        <taxon>Thermomonosporaceae</taxon>
        <taxon>Actinoallomurus</taxon>
    </lineage>
</organism>
<evidence type="ECO:0000313" key="2">
    <source>
        <dbReference type="Proteomes" id="UP001500212"/>
    </source>
</evidence>
<proteinExistence type="predicted"/>
<comment type="caution">
    <text evidence="1">The sequence shown here is derived from an EMBL/GenBank/DDBJ whole genome shotgun (WGS) entry which is preliminary data.</text>
</comment>
<dbReference type="EMBL" id="BAABHJ010000039">
    <property type="protein sequence ID" value="GAA4617331.1"/>
    <property type="molecule type" value="Genomic_DNA"/>
</dbReference>